<dbReference type="PANTHER" id="PTHR42718">
    <property type="entry name" value="MAJOR FACILITATOR SUPERFAMILY MULTIDRUG TRANSPORTER MFSC"/>
    <property type="match status" value="1"/>
</dbReference>
<feature type="transmembrane region" description="Helical" evidence="5">
    <location>
        <begin position="97"/>
        <end position="115"/>
    </location>
</feature>
<evidence type="ECO:0000313" key="8">
    <source>
        <dbReference type="Proteomes" id="UP001216510"/>
    </source>
</evidence>
<name>A0ABY8BFJ4_9BURK</name>
<evidence type="ECO:0000256" key="2">
    <source>
        <dbReference type="ARBA" id="ARBA00022692"/>
    </source>
</evidence>
<feature type="transmembrane region" description="Helical" evidence="5">
    <location>
        <begin position="158"/>
        <end position="177"/>
    </location>
</feature>
<keyword evidence="3 5" id="KW-1133">Transmembrane helix</keyword>
<dbReference type="PANTHER" id="PTHR42718:SF40">
    <property type="entry name" value="METHYLENOMYCIN A RESISTANCE PROTEIN"/>
    <property type="match status" value="1"/>
</dbReference>
<reference evidence="7 8" key="1">
    <citation type="submission" date="2023-02" db="EMBL/GenBank/DDBJ databases">
        <title>Gemone sequence of Telluria chitinolytica ACM 3522T.</title>
        <authorList>
            <person name="Frediansyah A."/>
            <person name="Miess H."/>
            <person name="Gross H."/>
        </authorList>
    </citation>
    <scope>NUCLEOTIDE SEQUENCE [LARGE SCALE GENOMIC DNA]</scope>
    <source>
        <strain evidence="7 8">ACM 3522</strain>
    </source>
</reference>
<dbReference type="SUPFAM" id="SSF103473">
    <property type="entry name" value="MFS general substrate transporter"/>
    <property type="match status" value="1"/>
</dbReference>
<feature type="transmembrane region" description="Helical" evidence="5">
    <location>
        <begin position="348"/>
        <end position="372"/>
    </location>
</feature>
<dbReference type="Proteomes" id="UP001216510">
    <property type="component" value="Chromosome"/>
</dbReference>
<dbReference type="RefSeq" id="WP_277416430.1">
    <property type="nucleotide sequence ID" value="NZ_CP119083.1"/>
</dbReference>
<dbReference type="InterPro" id="IPR036259">
    <property type="entry name" value="MFS_trans_sf"/>
</dbReference>
<dbReference type="CDD" id="cd17321">
    <property type="entry name" value="MFS_MMR_MDR_like"/>
    <property type="match status" value="1"/>
</dbReference>
<dbReference type="EMBL" id="CP119083">
    <property type="protein sequence ID" value="WEF33741.1"/>
    <property type="molecule type" value="Genomic_DNA"/>
</dbReference>
<feature type="transmembrane region" description="Helical" evidence="5">
    <location>
        <begin position="393"/>
        <end position="409"/>
    </location>
</feature>
<feature type="transmembrane region" description="Helical" evidence="5">
    <location>
        <begin position="35"/>
        <end position="59"/>
    </location>
</feature>
<dbReference type="PROSITE" id="PS50850">
    <property type="entry name" value="MFS"/>
    <property type="match status" value="1"/>
</dbReference>
<feature type="transmembrane region" description="Helical" evidence="5">
    <location>
        <begin position="256"/>
        <end position="281"/>
    </location>
</feature>
<feature type="transmembrane region" description="Helical" evidence="5">
    <location>
        <begin position="415"/>
        <end position="438"/>
    </location>
</feature>
<evidence type="ECO:0000313" key="7">
    <source>
        <dbReference type="EMBL" id="WEF33741.1"/>
    </source>
</evidence>
<dbReference type="Pfam" id="PF07690">
    <property type="entry name" value="MFS_1"/>
    <property type="match status" value="1"/>
</dbReference>
<dbReference type="InterPro" id="IPR020846">
    <property type="entry name" value="MFS_dom"/>
</dbReference>
<evidence type="ECO:0000256" key="1">
    <source>
        <dbReference type="ARBA" id="ARBA00004141"/>
    </source>
</evidence>
<keyword evidence="2 5" id="KW-0812">Transmembrane</keyword>
<dbReference type="PRINTS" id="PR01036">
    <property type="entry name" value="TCRTETB"/>
</dbReference>
<feature type="transmembrane region" description="Helical" evidence="5">
    <location>
        <begin position="127"/>
        <end position="152"/>
    </location>
</feature>
<accession>A0ABY8BFJ4</accession>
<keyword evidence="4 5" id="KW-0472">Membrane</keyword>
<keyword evidence="8" id="KW-1185">Reference proteome</keyword>
<gene>
    <name evidence="7" type="ORF">PX653_02825</name>
</gene>
<comment type="subcellular location">
    <subcellularLocation>
        <location evidence="1">Membrane</location>
        <topology evidence="1">Multi-pass membrane protein</topology>
    </subcellularLocation>
</comment>
<feature type="transmembrane region" description="Helical" evidence="5">
    <location>
        <begin position="71"/>
        <end position="91"/>
    </location>
</feature>
<evidence type="ECO:0000259" key="6">
    <source>
        <dbReference type="PROSITE" id="PS50850"/>
    </source>
</evidence>
<sequence>MLLLTLALGFVMAWIDVTAVNTALSDISADLHVPLVGLVWVVDGYTLTFAALLLAGGALADRIGAKRAYQAGLLVFLVGSVGCALAPSGALLVAARLLQGVGAALFMPSSLSLLAQSTTDERSRARMFGIWSALVSAAATVGPLAGGLLVHLFGWRSIFWLNVPLGVAALALTYVFIKAPPASARRPLALSSHAIAALALAALAFVLIEGPVLGWTSPSVLALTAVLLVLGAWAVRRERAGHAAMLPAALYGNGAFGATVAMGFLISFGFFAQLFVISLFLQQGQGIGALETGVRLLPMMAVTGMTNLLAGRVIARRGVRWPLLAGLGGAVSAALLLTMAGRTAAPNLVMACATLVTLALGLAIPAMTATVMQAGGRAYANSAAAALNATRQVGALVGVAVAGTVLHMADTWPLRLALVFGLTAAGLALAWLLVFLYVQRSAAAPAAALAD</sequence>
<proteinExistence type="predicted"/>
<feature type="transmembrane region" description="Helical" evidence="5">
    <location>
        <begin position="293"/>
        <end position="311"/>
    </location>
</feature>
<feature type="transmembrane region" description="Helical" evidence="5">
    <location>
        <begin position="189"/>
        <end position="208"/>
    </location>
</feature>
<evidence type="ECO:0000256" key="5">
    <source>
        <dbReference type="SAM" id="Phobius"/>
    </source>
</evidence>
<dbReference type="InterPro" id="IPR011701">
    <property type="entry name" value="MFS"/>
</dbReference>
<feature type="transmembrane region" description="Helical" evidence="5">
    <location>
        <begin position="323"/>
        <end position="342"/>
    </location>
</feature>
<evidence type="ECO:0000256" key="4">
    <source>
        <dbReference type="ARBA" id="ARBA00023136"/>
    </source>
</evidence>
<protein>
    <submittedName>
        <fullName evidence="7">MFS transporter</fullName>
    </submittedName>
</protein>
<organism evidence="7 8">
    <name type="scientific">Pseudoduganella chitinolytica</name>
    <dbReference type="NCBI Taxonomy" id="34070"/>
    <lineage>
        <taxon>Bacteria</taxon>
        <taxon>Pseudomonadati</taxon>
        <taxon>Pseudomonadota</taxon>
        <taxon>Betaproteobacteria</taxon>
        <taxon>Burkholderiales</taxon>
        <taxon>Oxalobacteraceae</taxon>
        <taxon>Telluria group</taxon>
        <taxon>Pseudoduganella</taxon>
    </lineage>
</organism>
<dbReference type="Gene3D" id="1.20.1250.20">
    <property type="entry name" value="MFS general substrate transporter like domains"/>
    <property type="match status" value="1"/>
</dbReference>
<evidence type="ECO:0000256" key="3">
    <source>
        <dbReference type="ARBA" id="ARBA00022989"/>
    </source>
</evidence>
<dbReference type="Gene3D" id="1.20.1720.10">
    <property type="entry name" value="Multidrug resistance protein D"/>
    <property type="match status" value="1"/>
</dbReference>
<feature type="transmembrane region" description="Helical" evidence="5">
    <location>
        <begin position="214"/>
        <end position="235"/>
    </location>
</feature>
<feature type="domain" description="Major facilitator superfamily (MFS) profile" evidence="6">
    <location>
        <begin position="2"/>
        <end position="442"/>
    </location>
</feature>